<dbReference type="PANTHER" id="PTHR31419">
    <property type="entry name" value="PROTEIN PIN-LIKES 2"/>
    <property type="match status" value="1"/>
</dbReference>
<evidence type="ECO:0000256" key="6">
    <source>
        <dbReference type="SAM" id="SignalP"/>
    </source>
</evidence>
<dbReference type="InterPro" id="IPR039305">
    <property type="entry name" value="PILS2/6"/>
</dbReference>
<reference evidence="7" key="1">
    <citation type="submission" date="2021-01" db="EMBL/GenBank/DDBJ databases">
        <authorList>
            <person name="Corre E."/>
            <person name="Pelletier E."/>
            <person name="Niang G."/>
            <person name="Scheremetjew M."/>
            <person name="Finn R."/>
            <person name="Kale V."/>
            <person name="Holt S."/>
            <person name="Cochrane G."/>
            <person name="Meng A."/>
            <person name="Brown T."/>
            <person name="Cohen L."/>
        </authorList>
    </citation>
    <scope>NUCLEOTIDE SEQUENCE</scope>
    <source>
        <strain evidence="7">CCMP645</strain>
    </source>
</reference>
<comment type="subcellular location">
    <subcellularLocation>
        <location evidence="1">Membrane</location>
        <topology evidence="1">Multi-pass membrane protein</topology>
    </subcellularLocation>
</comment>
<feature type="transmembrane region" description="Helical" evidence="5">
    <location>
        <begin position="76"/>
        <end position="99"/>
    </location>
</feature>
<sequence length="477" mass="50993">MEIVGSFLLQIFLSSVQALLAASVPAFGGFLLAWLGYMPESSTRVISSISAKATIPCLLFVRVLEGVDLQLLADSWIMVLLPPVVVTVGALVGMAVVFICKPPNDFRNGTIAAVALGNSTGMPIVLLSVIYAQLGYLWAEDDSHPHAHEIEKVVTDPVAYLGIYLLVYPIVQWGIGGWLLAPQTKALLPSIGRQISNGSAARMDGGVVSASMSERMSRSENSVENLTHLEMFALGETHGRRYTKVGASHSYPRKGWPHRLRRLAAVTRRTVDTGANVLNTICQRIFVPPVIGVVLGLVCASQPHLFWLLCGGELGHIDNTHKCPAENAVLGSLSSGLRLLGNAAVPLNLMLLGISLSKGPSWESLPLPTTMAIVVAKMVVMPFLGAALIYVLDVYFTGIFNAVDPYDIPIYLAIATVTATPSANNLLVMANAAGGNVRAMGTVIFAQYLMAPVLLSISLTVVVVASVAPADHVRWYY</sequence>
<keyword evidence="4 5" id="KW-0472">Membrane</keyword>
<dbReference type="Pfam" id="PF03547">
    <property type="entry name" value="Mem_trans"/>
    <property type="match status" value="1"/>
</dbReference>
<keyword evidence="2 5" id="KW-0812">Transmembrane</keyword>
<accession>A0A7S4F3I8</accession>
<dbReference type="GO" id="GO:0055085">
    <property type="term" value="P:transmembrane transport"/>
    <property type="evidence" value="ECO:0007669"/>
    <property type="project" value="InterPro"/>
</dbReference>
<dbReference type="AlphaFoldDB" id="A0A7S4F3I8"/>
<evidence type="ECO:0008006" key="8">
    <source>
        <dbReference type="Google" id="ProtNLM"/>
    </source>
</evidence>
<protein>
    <recommendedName>
        <fullName evidence="8">Auxin efflux carrier</fullName>
    </recommendedName>
</protein>
<keyword evidence="6" id="KW-0732">Signal</keyword>
<dbReference type="InterPro" id="IPR004776">
    <property type="entry name" value="Mem_transp_PIN-like"/>
</dbReference>
<feature type="signal peptide" evidence="6">
    <location>
        <begin position="1"/>
        <end position="18"/>
    </location>
</feature>
<evidence type="ECO:0000256" key="3">
    <source>
        <dbReference type="ARBA" id="ARBA00022989"/>
    </source>
</evidence>
<feature type="transmembrane region" description="Helical" evidence="5">
    <location>
        <begin position="448"/>
        <end position="468"/>
    </location>
</feature>
<dbReference type="EMBL" id="HBIZ01035470">
    <property type="protein sequence ID" value="CAE0769987.1"/>
    <property type="molecule type" value="Transcribed_RNA"/>
</dbReference>
<name>A0A7S4F3I8_CHRCT</name>
<feature type="chain" id="PRO_5030790619" description="Auxin efflux carrier" evidence="6">
    <location>
        <begin position="19"/>
        <end position="477"/>
    </location>
</feature>
<feature type="transmembrane region" description="Helical" evidence="5">
    <location>
        <begin position="158"/>
        <end position="181"/>
    </location>
</feature>
<dbReference type="GO" id="GO:0016020">
    <property type="term" value="C:membrane"/>
    <property type="evidence" value="ECO:0007669"/>
    <property type="project" value="UniProtKB-SubCell"/>
</dbReference>
<evidence type="ECO:0000256" key="1">
    <source>
        <dbReference type="ARBA" id="ARBA00004141"/>
    </source>
</evidence>
<organism evidence="7">
    <name type="scientific">Chrysotila carterae</name>
    <name type="common">Marine alga</name>
    <name type="synonym">Syracosphaera carterae</name>
    <dbReference type="NCBI Taxonomy" id="13221"/>
    <lineage>
        <taxon>Eukaryota</taxon>
        <taxon>Haptista</taxon>
        <taxon>Haptophyta</taxon>
        <taxon>Prymnesiophyceae</taxon>
        <taxon>Isochrysidales</taxon>
        <taxon>Isochrysidaceae</taxon>
        <taxon>Chrysotila</taxon>
    </lineage>
</organism>
<keyword evidence="3 5" id="KW-1133">Transmembrane helix</keyword>
<proteinExistence type="predicted"/>
<gene>
    <name evidence="7" type="ORF">PCAR00345_LOCUS22599</name>
</gene>
<dbReference type="PANTHER" id="PTHR31419:SF1">
    <property type="entry name" value="PROTEIN PIN-LIKES 6"/>
    <property type="match status" value="1"/>
</dbReference>
<evidence type="ECO:0000256" key="2">
    <source>
        <dbReference type="ARBA" id="ARBA00022692"/>
    </source>
</evidence>
<feature type="transmembrane region" description="Helical" evidence="5">
    <location>
        <begin position="369"/>
        <end position="392"/>
    </location>
</feature>
<evidence type="ECO:0000313" key="7">
    <source>
        <dbReference type="EMBL" id="CAE0769987.1"/>
    </source>
</evidence>
<evidence type="ECO:0000256" key="4">
    <source>
        <dbReference type="ARBA" id="ARBA00023136"/>
    </source>
</evidence>
<feature type="transmembrane region" description="Helical" evidence="5">
    <location>
        <begin position="111"/>
        <end position="138"/>
    </location>
</feature>
<evidence type="ECO:0000256" key="5">
    <source>
        <dbReference type="SAM" id="Phobius"/>
    </source>
</evidence>